<sequence>MTRNELARSGLGVLLDKLSALEQRFFEATTTRVDTSFVFGDDIEVTFAKEGFTRSGISNIFYVITFVEAGSATAKDKLNIYVRNPSIDDPSVNRRAVGSALEYFMSTGDTIRARDVDVSTLQEG</sequence>
<gene>
    <name evidence="1" type="ORF">ONZ51_g12247</name>
</gene>
<evidence type="ECO:0000313" key="1">
    <source>
        <dbReference type="EMBL" id="KAJ8456166.1"/>
    </source>
</evidence>
<comment type="caution">
    <text evidence="1">The sequence shown here is derived from an EMBL/GenBank/DDBJ whole genome shotgun (WGS) entry which is preliminary data.</text>
</comment>
<keyword evidence="2" id="KW-1185">Reference proteome</keyword>
<dbReference type="AlphaFoldDB" id="A0AAD7TG95"/>
<protein>
    <submittedName>
        <fullName evidence="1">Uncharacterized protein</fullName>
    </submittedName>
</protein>
<organism evidence="1 2">
    <name type="scientific">Trametes cubensis</name>
    <dbReference type="NCBI Taxonomy" id="1111947"/>
    <lineage>
        <taxon>Eukaryota</taxon>
        <taxon>Fungi</taxon>
        <taxon>Dikarya</taxon>
        <taxon>Basidiomycota</taxon>
        <taxon>Agaricomycotina</taxon>
        <taxon>Agaricomycetes</taxon>
        <taxon>Polyporales</taxon>
        <taxon>Polyporaceae</taxon>
        <taxon>Trametes</taxon>
    </lineage>
</organism>
<accession>A0AAD7TG95</accession>
<name>A0AAD7TG95_9APHY</name>
<dbReference type="Proteomes" id="UP001215151">
    <property type="component" value="Unassembled WGS sequence"/>
</dbReference>
<proteinExistence type="predicted"/>
<dbReference type="EMBL" id="JAPEVG010000713">
    <property type="protein sequence ID" value="KAJ8456166.1"/>
    <property type="molecule type" value="Genomic_DNA"/>
</dbReference>
<reference evidence="1" key="1">
    <citation type="submission" date="2022-11" db="EMBL/GenBank/DDBJ databases">
        <title>Genome Sequence of Cubamyces cubensis.</title>
        <authorList>
            <person name="Buettner E."/>
        </authorList>
    </citation>
    <scope>NUCLEOTIDE SEQUENCE</scope>
    <source>
        <strain evidence="1">MPL-01</strain>
    </source>
</reference>
<evidence type="ECO:0000313" key="2">
    <source>
        <dbReference type="Proteomes" id="UP001215151"/>
    </source>
</evidence>